<dbReference type="Pfam" id="PF18201">
    <property type="entry name" value="PIH1_CS"/>
    <property type="match status" value="1"/>
</dbReference>
<feature type="domain" description="PIH1D1/2/3 CS-like" evidence="6">
    <location>
        <begin position="260"/>
        <end position="359"/>
    </location>
</feature>
<feature type="compositionally biased region" description="Acidic residues" evidence="4">
    <location>
        <begin position="608"/>
        <end position="618"/>
    </location>
</feature>
<comment type="function">
    <text evidence="3">Required for cytoplasmic pre-assembly of axonemal dyneins, thereby playing a central role in motility in cilia and flagella. Involved in pre-assembly of dynein arm complexes in the cytoplasm before intraflagellar transport loads them for the ciliary compartment.</text>
</comment>
<feature type="compositionally biased region" description="Basic and acidic residues" evidence="4">
    <location>
        <begin position="230"/>
        <end position="240"/>
    </location>
</feature>
<dbReference type="InterPro" id="IPR041442">
    <property type="entry name" value="PIH1D1/2/3_CS-like"/>
</dbReference>
<evidence type="ECO:0000256" key="1">
    <source>
        <dbReference type="ARBA" id="ARBA00022490"/>
    </source>
</evidence>
<accession>A0A8S3YF48</accession>
<dbReference type="Pfam" id="PF08190">
    <property type="entry name" value="PIH1"/>
    <property type="match status" value="1"/>
</dbReference>
<reference evidence="7" key="1">
    <citation type="submission" date="2021-04" db="EMBL/GenBank/DDBJ databases">
        <authorList>
            <consortium name="Molecular Ecology Group"/>
        </authorList>
    </citation>
    <scope>NUCLEOTIDE SEQUENCE</scope>
</reference>
<dbReference type="GO" id="GO:0120293">
    <property type="term" value="C:dynein axonemal particle"/>
    <property type="evidence" value="ECO:0007669"/>
    <property type="project" value="UniProtKB-SubCell"/>
</dbReference>
<dbReference type="PANTHER" id="PTHR22997">
    <property type="entry name" value="PIH1 DOMAIN-CONTAINING PROTEIN 1"/>
    <property type="match status" value="1"/>
</dbReference>
<dbReference type="GO" id="GO:0070286">
    <property type="term" value="P:axonemal dynein complex assembly"/>
    <property type="evidence" value="ECO:0007669"/>
    <property type="project" value="UniProtKB-UniRule"/>
</dbReference>
<dbReference type="OrthoDB" id="546764at2759"/>
<name>A0A8S3YF48_9EUPU</name>
<feature type="region of interest" description="Disordered" evidence="4">
    <location>
        <begin position="199"/>
        <end position="254"/>
    </location>
</feature>
<evidence type="ECO:0000259" key="5">
    <source>
        <dbReference type="Pfam" id="PF08190"/>
    </source>
</evidence>
<evidence type="ECO:0000256" key="4">
    <source>
        <dbReference type="SAM" id="MobiDB-lite"/>
    </source>
</evidence>
<gene>
    <name evidence="7" type="ORF">CUNI_LOCUS1427</name>
</gene>
<keyword evidence="8" id="KW-1185">Reference proteome</keyword>
<evidence type="ECO:0000259" key="6">
    <source>
        <dbReference type="Pfam" id="PF18201"/>
    </source>
</evidence>
<keyword evidence="1 3" id="KW-0963">Cytoplasm</keyword>
<dbReference type="Gene3D" id="2.60.40.790">
    <property type="match status" value="1"/>
</dbReference>
<comment type="similarity">
    <text evidence="3">Belongs to the PIH1 family. Kintoun subfamily.</text>
</comment>
<feature type="domain" description="PIH1 N-terminal" evidence="5">
    <location>
        <begin position="40"/>
        <end position="203"/>
    </location>
</feature>
<feature type="region of interest" description="Disordered" evidence="4">
    <location>
        <begin position="934"/>
        <end position="953"/>
    </location>
</feature>
<dbReference type="InterPro" id="IPR008978">
    <property type="entry name" value="HSP20-like_chaperone"/>
</dbReference>
<dbReference type="HAMAP" id="MF_03069">
    <property type="entry name" value="Kintoun"/>
    <property type="match status" value="1"/>
</dbReference>
<comment type="subcellular location">
    <subcellularLocation>
        <location evidence="3">Cytoplasm</location>
    </subcellularLocation>
    <subcellularLocation>
        <location evidence="2">Dynein axonemal particle</location>
    </subcellularLocation>
</comment>
<feature type="region of interest" description="Disordered" evidence="4">
    <location>
        <begin position="598"/>
        <end position="801"/>
    </location>
</feature>
<evidence type="ECO:0000256" key="3">
    <source>
        <dbReference type="HAMAP-Rule" id="MF_03069"/>
    </source>
</evidence>
<feature type="compositionally biased region" description="Polar residues" evidence="4">
    <location>
        <begin position="723"/>
        <end position="742"/>
    </location>
</feature>
<evidence type="ECO:0000313" key="8">
    <source>
        <dbReference type="Proteomes" id="UP000678393"/>
    </source>
</evidence>
<comment type="caution">
    <text evidence="7">The sequence shown here is derived from an EMBL/GenBank/DDBJ whole genome shotgun (WGS) entry which is preliminary data.</text>
</comment>
<dbReference type="PANTHER" id="PTHR22997:SF3">
    <property type="entry name" value="PROTEIN KINTOUN"/>
    <property type="match status" value="1"/>
</dbReference>
<dbReference type="InterPro" id="IPR050734">
    <property type="entry name" value="PIH1/Kintoun_subfamily"/>
</dbReference>
<feature type="region of interest" description="Disordered" evidence="4">
    <location>
        <begin position="816"/>
        <end position="846"/>
    </location>
</feature>
<evidence type="ECO:0000256" key="2">
    <source>
        <dbReference type="ARBA" id="ARBA00024190"/>
    </source>
</evidence>
<dbReference type="EMBL" id="CAJHNH020000177">
    <property type="protein sequence ID" value="CAG5115869.1"/>
    <property type="molecule type" value="Genomic_DNA"/>
</dbReference>
<protein>
    <recommendedName>
        <fullName evidence="3">Protein kintoun</fullName>
    </recommendedName>
    <alternativeName>
        <fullName evidence="3">Dynein assembly factor 2, axonemal homolog</fullName>
    </alternativeName>
</protein>
<organism evidence="7 8">
    <name type="scientific">Candidula unifasciata</name>
    <dbReference type="NCBI Taxonomy" id="100452"/>
    <lineage>
        <taxon>Eukaryota</taxon>
        <taxon>Metazoa</taxon>
        <taxon>Spiralia</taxon>
        <taxon>Lophotrochozoa</taxon>
        <taxon>Mollusca</taxon>
        <taxon>Gastropoda</taxon>
        <taxon>Heterobranchia</taxon>
        <taxon>Euthyneura</taxon>
        <taxon>Panpulmonata</taxon>
        <taxon>Eupulmonata</taxon>
        <taxon>Stylommatophora</taxon>
        <taxon>Helicina</taxon>
        <taxon>Helicoidea</taxon>
        <taxon>Geomitridae</taxon>
        <taxon>Candidula</taxon>
    </lineage>
</organism>
<feature type="compositionally biased region" description="Basic and acidic residues" evidence="4">
    <location>
        <begin position="780"/>
        <end position="791"/>
    </location>
</feature>
<sequence>MASSKVLEDLDLSTDEVKRLGEALKDETFRKMLVEYAEEISNPENRRKAEEEIAIMENERGMSVQFIHPEPGYVLKTTVDGSKKAFINICQNDKIEKPKAKKQIGPDGKKGVMWQIPHSFAPPRDDYDKNHQVCSVFDVVFHPDTYRMAMSNERFKKLVEDTAVDGIESQFGVKLDKKNIRHPKLKFKGIPQATVIRERLDQKASNDTPPDTSEQDDILSKMPYPYDNKTSAEKSSENQHKHAKNTKSDNSANSDSCKFTVPKYTITHRSEVDMSEYRNAADAKTSTCPKELVIKIELPLLNSAAQASLDIFEKKLILESVSPAAYKLDLSLPYQVNEDEGSAKFDKSKRTLTVTLPVVPPKTPPLPFSGNSENYFSETNIPVVEDLSADVTADSPTIDNTPQSLVQDSQVRSNGTGSLQNGDIECDNKLTFPNNIHWILPNYQFSQDNETVSFVINVKNVEQRTVEMVFPQSCAAVVQFVSIGAGCFPVYYRLCVQFPDACKISEHCSVDVSDSNLVFVILKDKTCRGLWDSFSIGVDEHQLEEKQFLTESNLQRQLADLDKEALNTSNMPGQVEMTPELSVVEMSEKRLTIDIKPPKGRRWKVPDTAEEEEEDDCDPPSSAEIEVIHKNPPPDLHSILKQRTMSESSEEISTPDPDSPRSEGEELSSSFGKKRSVSFNNHVDRASFKSSASVSSMTPGLKSKRRRQRKREEKKKGHVRCNSEGTSSSEEYLHSVSDSYSLSEEEVDVAHKKSKGGKRACLYRAASDPGPDAGGLSPIAEREKGSGEPRRQTGKKKSKFDFDGLVIKSEVPDFRTNVSANGEGVDGVKNVNDSQENFPHEMSVGTNVKLQVTSSEKMDVDNMNGSLSCEEKKTLDKNKKIISEIKSKLCEGNIEGKREQKDDSDDDDFVDAVSSLAAEFKTKLDLEESGGNCHSELLSGTGNGKFKPLTEPPNPENNCLIEEIEPAKDYKSVAGTASKFHSKNGENNDGERCSLQHEKSGVETMLSWKEGGTSNEHVTNCAVQFSNSLMFDLDIEGI</sequence>
<dbReference type="Proteomes" id="UP000678393">
    <property type="component" value="Unassembled WGS sequence"/>
</dbReference>
<dbReference type="AlphaFoldDB" id="A0A8S3YF48"/>
<dbReference type="InterPro" id="IPR012981">
    <property type="entry name" value="PIH1_N"/>
</dbReference>
<proteinExistence type="inferred from homology"/>
<dbReference type="GO" id="GO:0060285">
    <property type="term" value="P:cilium-dependent cell motility"/>
    <property type="evidence" value="ECO:0007669"/>
    <property type="project" value="UniProtKB-UniRule"/>
</dbReference>
<dbReference type="InterPro" id="IPR034727">
    <property type="entry name" value="Kintoun"/>
</dbReference>
<evidence type="ECO:0000313" key="7">
    <source>
        <dbReference type="EMBL" id="CAG5115869.1"/>
    </source>
</evidence>
<feature type="compositionally biased region" description="Polar residues" evidence="4">
    <location>
        <begin position="667"/>
        <end position="681"/>
    </location>
</feature>